<dbReference type="EMBL" id="JADQDO010000006">
    <property type="protein sequence ID" value="MBF9234441.1"/>
    <property type="molecule type" value="Genomic_DNA"/>
</dbReference>
<reference evidence="1" key="1">
    <citation type="submission" date="2020-11" db="EMBL/GenBank/DDBJ databases">
        <authorList>
            <person name="Kim M.K."/>
        </authorList>
    </citation>
    <scope>NUCLEOTIDE SEQUENCE</scope>
    <source>
        <strain evidence="1">BT350</strain>
    </source>
</reference>
<accession>A0A931FT81</accession>
<evidence type="ECO:0000313" key="2">
    <source>
        <dbReference type="Proteomes" id="UP000599312"/>
    </source>
</evidence>
<dbReference type="RefSeq" id="WP_196272427.1">
    <property type="nucleotide sequence ID" value="NZ_JADQDO010000006.1"/>
</dbReference>
<dbReference type="AlphaFoldDB" id="A0A931FT81"/>
<dbReference type="Proteomes" id="UP000599312">
    <property type="component" value="Unassembled WGS sequence"/>
</dbReference>
<organism evidence="1 2">
    <name type="scientific">Microvirga alba</name>
    <dbReference type="NCBI Taxonomy" id="2791025"/>
    <lineage>
        <taxon>Bacteria</taxon>
        <taxon>Pseudomonadati</taxon>
        <taxon>Pseudomonadota</taxon>
        <taxon>Alphaproteobacteria</taxon>
        <taxon>Hyphomicrobiales</taxon>
        <taxon>Methylobacteriaceae</taxon>
        <taxon>Microvirga</taxon>
    </lineage>
</organism>
<proteinExistence type="predicted"/>
<protein>
    <submittedName>
        <fullName evidence="1">Uncharacterized protein</fullName>
    </submittedName>
</protein>
<evidence type="ECO:0000313" key="1">
    <source>
        <dbReference type="EMBL" id="MBF9234441.1"/>
    </source>
</evidence>
<gene>
    <name evidence="1" type="ORF">I2H38_13760</name>
</gene>
<keyword evidence="2" id="KW-1185">Reference proteome</keyword>
<name>A0A931FT81_9HYPH</name>
<comment type="caution">
    <text evidence="1">The sequence shown here is derived from an EMBL/GenBank/DDBJ whole genome shotgun (WGS) entry which is preliminary data.</text>
</comment>
<sequence>MTGINGIIRNDALPNRSHRGSWTKCFSCNCVEPCETAAQKARIGIDPISIVQYNHNTSPLSYQGQWPKFEVLRLEHTIGILFRVPSMGPVDQFGLCNHSLDRWLVGTKDGICQFSENPVDLRDALPIPEYVMKYVVLLAVGQGHLPND</sequence>